<evidence type="ECO:0000313" key="2">
    <source>
        <dbReference type="EMBL" id="MBT0653202.1"/>
    </source>
</evidence>
<dbReference type="PANTHER" id="PTHR38590:SF1">
    <property type="entry name" value="BLL0828 PROTEIN"/>
    <property type="match status" value="1"/>
</dbReference>
<comment type="caution">
    <text evidence="2">The sequence shown here is derived from an EMBL/GenBank/DDBJ whole genome shotgun (WGS) entry which is preliminary data.</text>
</comment>
<sequence length="136" mass="15829">MSRDKDGLFEASHIHNKPDLKSRRKDLRNGATPAEKKLWSALQQNQLGYKFRRQHSAGYYILDFYCPSARLAIELDGDSHFTEEAIAYDKERTAFLNALNIRVIRFLNSDVFDNLEEVCNQILTELNTYHPQPLLK</sequence>
<organism evidence="2 3">
    <name type="scientific">Geomobilimonas luticola</name>
    <dbReference type="NCBI Taxonomy" id="1114878"/>
    <lineage>
        <taxon>Bacteria</taxon>
        <taxon>Pseudomonadati</taxon>
        <taxon>Thermodesulfobacteriota</taxon>
        <taxon>Desulfuromonadia</taxon>
        <taxon>Geobacterales</taxon>
        <taxon>Geobacteraceae</taxon>
        <taxon>Geomobilimonas</taxon>
    </lineage>
</organism>
<dbReference type="Proteomes" id="UP000756860">
    <property type="component" value="Unassembled WGS sequence"/>
</dbReference>
<proteinExistence type="predicted"/>
<dbReference type="CDD" id="cd01038">
    <property type="entry name" value="Endonuclease_DUF559"/>
    <property type="match status" value="1"/>
</dbReference>
<protein>
    <submittedName>
        <fullName evidence="2">DUF559 domain-containing protein</fullName>
    </submittedName>
</protein>
<dbReference type="InterPro" id="IPR007569">
    <property type="entry name" value="DUF559"/>
</dbReference>
<dbReference type="RefSeq" id="WP_214175209.1">
    <property type="nucleotide sequence ID" value="NZ_JAHCVK010000003.1"/>
</dbReference>
<dbReference type="InterPro" id="IPR011335">
    <property type="entry name" value="Restrct_endonuc-II-like"/>
</dbReference>
<dbReference type="PANTHER" id="PTHR38590">
    <property type="entry name" value="BLL0828 PROTEIN"/>
    <property type="match status" value="1"/>
</dbReference>
<gene>
    <name evidence="2" type="ORF">KI810_09055</name>
</gene>
<feature type="domain" description="DUF559" evidence="1">
    <location>
        <begin position="20"/>
        <end position="126"/>
    </location>
</feature>
<dbReference type="EMBL" id="JAHCVK010000003">
    <property type="protein sequence ID" value="MBT0653202.1"/>
    <property type="molecule type" value="Genomic_DNA"/>
</dbReference>
<keyword evidence="3" id="KW-1185">Reference proteome</keyword>
<accession>A0ABS5SGP3</accession>
<dbReference type="SUPFAM" id="SSF52980">
    <property type="entry name" value="Restriction endonuclease-like"/>
    <property type="match status" value="1"/>
</dbReference>
<evidence type="ECO:0000313" key="3">
    <source>
        <dbReference type="Proteomes" id="UP000756860"/>
    </source>
</evidence>
<reference evidence="2 3" key="1">
    <citation type="submission" date="2021-05" db="EMBL/GenBank/DDBJ databases">
        <title>The draft genome of Geobacter luticola JCM 17780.</title>
        <authorList>
            <person name="Xu Z."/>
            <person name="Masuda Y."/>
            <person name="Itoh H."/>
            <person name="Senoo K."/>
        </authorList>
    </citation>
    <scope>NUCLEOTIDE SEQUENCE [LARGE SCALE GENOMIC DNA]</scope>
    <source>
        <strain evidence="2 3">JCM 17780</strain>
    </source>
</reference>
<dbReference type="Pfam" id="PF04480">
    <property type="entry name" value="DUF559"/>
    <property type="match status" value="1"/>
</dbReference>
<dbReference type="Gene3D" id="3.40.960.10">
    <property type="entry name" value="VSR Endonuclease"/>
    <property type="match status" value="1"/>
</dbReference>
<evidence type="ECO:0000259" key="1">
    <source>
        <dbReference type="Pfam" id="PF04480"/>
    </source>
</evidence>
<name>A0ABS5SGP3_9BACT</name>
<dbReference type="InterPro" id="IPR047216">
    <property type="entry name" value="Endonuclease_DUF559_bact"/>
</dbReference>